<feature type="domain" description="DUF5808" evidence="2">
    <location>
        <begin position="303"/>
        <end position="328"/>
    </location>
</feature>
<organism evidence="3 4">
    <name type="scientific">Paenibacillus rhizovicinus</name>
    <dbReference type="NCBI Taxonomy" id="2704463"/>
    <lineage>
        <taxon>Bacteria</taxon>
        <taxon>Bacillati</taxon>
        <taxon>Bacillota</taxon>
        <taxon>Bacilli</taxon>
        <taxon>Bacillales</taxon>
        <taxon>Paenibacillaceae</taxon>
        <taxon>Paenibacillus</taxon>
    </lineage>
</organism>
<dbReference type="KEGG" id="prz:GZH47_20265"/>
<dbReference type="Proteomes" id="UP000479114">
    <property type="component" value="Chromosome"/>
</dbReference>
<dbReference type="EMBL" id="CP048286">
    <property type="protein sequence ID" value="QHW32915.1"/>
    <property type="molecule type" value="Genomic_DNA"/>
</dbReference>
<feature type="transmembrane region" description="Helical" evidence="1">
    <location>
        <begin position="329"/>
        <end position="350"/>
    </location>
</feature>
<evidence type="ECO:0000256" key="1">
    <source>
        <dbReference type="SAM" id="Phobius"/>
    </source>
</evidence>
<gene>
    <name evidence="3" type="ORF">GZH47_20265</name>
</gene>
<evidence type="ECO:0000313" key="4">
    <source>
        <dbReference type="Proteomes" id="UP000479114"/>
    </source>
</evidence>
<dbReference type="InterPro" id="IPR043831">
    <property type="entry name" value="DUF5808"/>
</dbReference>
<feature type="transmembrane region" description="Helical" evidence="1">
    <location>
        <begin position="248"/>
        <end position="268"/>
    </location>
</feature>
<dbReference type="AlphaFoldDB" id="A0A6C0P384"/>
<evidence type="ECO:0000313" key="3">
    <source>
        <dbReference type="EMBL" id="QHW32915.1"/>
    </source>
</evidence>
<feature type="transmembrane region" description="Helical" evidence="1">
    <location>
        <begin position="146"/>
        <end position="164"/>
    </location>
</feature>
<keyword evidence="1" id="KW-0812">Transmembrane</keyword>
<feature type="transmembrane region" description="Helical" evidence="1">
    <location>
        <begin position="216"/>
        <end position="236"/>
    </location>
</feature>
<dbReference type="RefSeq" id="WP_162642758.1">
    <property type="nucleotide sequence ID" value="NZ_CP048286.1"/>
</dbReference>
<protein>
    <recommendedName>
        <fullName evidence="2">DUF5808 domain-containing protein</fullName>
    </recommendedName>
</protein>
<sequence>MLYALSFILLIPIIICYIAIWVTYKPQAAYRNGMLFAVTLPAHAMENEDIQRIRTRFNEQFRRASWRTGAALIPFVLLYMWPAYQITYFFVWLSAFFFVMAIPFRGAFRATLALKREHEWFVGAKRVIRGDLRVARLKNAQAASPWLFAIPLAMAIGTLVWAGSADSSRLWLAGGGLVFTLICLLIFSLMRRSRASVYSENSEVNMSLNQARRRSLSYLWLYMAIVENIHFILLLSYIMNDTPSLDGIWLAALLIFAILPAGIAILTYRHIDAQKSEVLRQDGQVIYSDDDEYWSNGFTYHNPDDRTIMVPKRVGIGETVNTATWTGKIIIWGTIGIAAAAMFFASFMLIRSELTSPTLTFSADRRIEINYPMYTFDFNIDDMEELKLVDDPPGKGSKMNGEATNKVARGKFRLNGLGPARLYIFKNDPPYIRIKLKDTYIFYNDKDPEQTKLLFEQLRQSRESGQSGQSGQSR</sequence>
<keyword evidence="1" id="KW-0472">Membrane</keyword>
<keyword evidence="4" id="KW-1185">Reference proteome</keyword>
<reference evidence="3 4" key="1">
    <citation type="submission" date="2020-02" db="EMBL/GenBank/DDBJ databases">
        <title>Paenibacillus sp. nov., isolated from rhizosphere soil of tomato.</title>
        <authorList>
            <person name="Weon H.-Y."/>
            <person name="Lee S.A."/>
        </authorList>
    </citation>
    <scope>NUCLEOTIDE SEQUENCE [LARGE SCALE GENOMIC DNA]</scope>
    <source>
        <strain evidence="3 4">14171R-81</strain>
    </source>
</reference>
<evidence type="ECO:0000259" key="2">
    <source>
        <dbReference type="Pfam" id="PF19124"/>
    </source>
</evidence>
<name>A0A6C0P384_9BACL</name>
<feature type="transmembrane region" description="Helical" evidence="1">
    <location>
        <begin position="64"/>
        <end position="81"/>
    </location>
</feature>
<feature type="transmembrane region" description="Helical" evidence="1">
    <location>
        <begin position="87"/>
        <end position="108"/>
    </location>
</feature>
<feature type="transmembrane region" description="Helical" evidence="1">
    <location>
        <begin position="170"/>
        <end position="190"/>
    </location>
</feature>
<dbReference type="Pfam" id="PF19124">
    <property type="entry name" value="DUF5808"/>
    <property type="match status" value="1"/>
</dbReference>
<feature type="transmembrane region" description="Helical" evidence="1">
    <location>
        <begin position="6"/>
        <end position="24"/>
    </location>
</feature>
<keyword evidence="1" id="KW-1133">Transmembrane helix</keyword>
<proteinExistence type="predicted"/>
<accession>A0A6C0P384</accession>